<dbReference type="Proteomes" id="UP000800035">
    <property type="component" value="Unassembled WGS sequence"/>
</dbReference>
<reference evidence="3" key="1">
    <citation type="journal article" date="2020" name="Stud. Mycol.">
        <title>101 Dothideomycetes genomes: a test case for predicting lifestyles and emergence of pathogens.</title>
        <authorList>
            <person name="Haridas S."/>
            <person name="Albert R."/>
            <person name="Binder M."/>
            <person name="Bloem J."/>
            <person name="Labutti K."/>
            <person name="Salamov A."/>
            <person name="Andreopoulos B."/>
            <person name="Baker S."/>
            <person name="Barry K."/>
            <person name="Bills G."/>
            <person name="Bluhm B."/>
            <person name="Cannon C."/>
            <person name="Castanera R."/>
            <person name="Culley D."/>
            <person name="Daum C."/>
            <person name="Ezra D."/>
            <person name="Gonzalez J."/>
            <person name="Henrissat B."/>
            <person name="Kuo A."/>
            <person name="Liang C."/>
            <person name="Lipzen A."/>
            <person name="Lutzoni F."/>
            <person name="Magnuson J."/>
            <person name="Mondo S."/>
            <person name="Nolan M."/>
            <person name="Ohm R."/>
            <person name="Pangilinan J."/>
            <person name="Park H.-J."/>
            <person name="Ramirez L."/>
            <person name="Alfaro M."/>
            <person name="Sun H."/>
            <person name="Tritt A."/>
            <person name="Yoshinaga Y."/>
            <person name="Zwiers L.-H."/>
            <person name="Turgeon B."/>
            <person name="Goodwin S."/>
            <person name="Spatafora J."/>
            <person name="Crous P."/>
            <person name="Grigoriev I."/>
        </authorList>
    </citation>
    <scope>NUCLEOTIDE SEQUENCE</scope>
    <source>
        <strain evidence="3">CBS 675.92</strain>
    </source>
</reference>
<keyword evidence="4" id="KW-1185">Reference proteome</keyword>
<evidence type="ECO:0000259" key="2">
    <source>
        <dbReference type="Pfam" id="PF24864"/>
    </source>
</evidence>
<evidence type="ECO:0000256" key="1">
    <source>
        <dbReference type="SAM" id="Phobius"/>
    </source>
</evidence>
<keyword evidence="1" id="KW-1133">Transmembrane helix</keyword>
<name>A0A6A5T6W6_9PLEO</name>
<dbReference type="InterPro" id="IPR056632">
    <property type="entry name" value="DUF7730"/>
</dbReference>
<feature type="domain" description="DUF7730" evidence="2">
    <location>
        <begin position="102"/>
        <end position="229"/>
    </location>
</feature>
<evidence type="ECO:0000313" key="4">
    <source>
        <dbReference type="Proteomes" id="UP000800035"/>
    </source>
</evidence>
<organism evidence="3 4">
    <name type="scientific">Byssothecium circinans</name>
    <dbReference type="NCBI Taxonomy" id="147558"/>
    <lineage>
        <taxon>Eukaryota</taxon>
        <taxon>Fungi</taxon>
        <taxon>Dikarya</taxon>
        <taxon>Ascomycota</taxon>
        <taxon>Pezizomycotina</taxon>
        <taxon>Dothideomycetes</taxon>
        <taxon>Pleosporomycetidae</taxon>
        <taxon>Pleosporales</taxon>
        <taxon>Massarineae</taxon>
        <taxon>Massarinaceae</taxon>
        <taxon>Byssothecium</taxon>
    </lineage>
</organism>
<feature type="transmembrane region" description="Helical" evidence="1">
    <location>
        <begin position="20"/>
        <end position="40"/>
    </location>
</feature>
<protein>
    <recommendedName>
        <fullName evidence="2">DUF7730 domain-containing protein</fullName>
    </recommendedName>
</protein>
<accession>A0A6A5T6W6</accession>
<dbReference type="EMBL" id="ML977051">
    <property type="protein sequence ID" value="KAF1948685.1"/>
    <property type="molecule type" value="Genomic_DNA"/>
</dbReference>
<dbReference type="OrthoDB" id="3801532at2759"/>
<dbReference type="PANTHER" id="PTHR38790">
    <property type="entry name" value="2EXR DOMAIN-CONTAINING PROTEIN-RELATED"/>
    <property type="match status" value="1"/>
</dbReference>
<dbReference type="Pfam" id="PF24864">
    <property type="entry name" value="DUF7730"/>
    <property type="match status" value="1"/>
</dbReference>
<keyword evidence="1" id="KW-0812">Transmembrane</keyword>
<proteinExistence type="predicted"/>
<dbReference type="AlphaFoldDB" id="A0A6A5T6W6"/>
<gene>
    <name evidence="3" type="ORF">CC80DRAFT_299207</name>
</gene>
<keyword evidence="1" id="KW-0472">Membrane</keyword>
<evidence type="ECO:0000313" key="3">
    <source>
        <dbReference type="EMBL" id="KAF1948685.1"/>
    </source>
</evidence>
<sequence length="329" mass="38525">MAPFKEEVQYYSYKYHRYSTLFGVFWIITCPVTCCLYCYVHPPHISLSCKHGSADARVRRRKRDMSNIHFEHKGRKISRRNSLSIGQPTKPWTKLLSKKVSNQTTSPLFKLPLEIREMIYEYSLIDDRGGYIETWDWKDTRFLHLVTSRRTQDRKMLVECLCLDRRGERRSKAFLRSALLRTCRRIYTEALPILYAKTQFVFFTGRVFNAFSLHTPSSHVQHIRSLRINDACTPYDLFTGPICSGHFYQPLRALQTLTRLRTVYVGVEIILSPYGEPVAQFEEAPAHLERHLQILRVAALKTCSVYVTISCEEHLLFQRVLQGCRDSNT</sequence>